<dbReference type="Gene3D" id="3.40.190.10">
    <property type="entry name" value="Periplasmic binding protein-like II"/>
    <property type="match status" value="2"/>
</dbReference>
<gene>
    <name evidence="7" type="ORF">QLQ16_07480</name>
</gene>
<evidence type="ECO:0000256" key="2">
    <source>
        <dbReference type="ARBA" id="ARBA00008520"/>
    </source>
</evidence>
<comment type="subcellular location">
    <subcellularLocation>
        <location evidence="1">Periplasm</location>
    </subcellularLocation>
</comment>
<proteinExistence type="inferred from homology"/>
<dbReference type="EMBL" id="JASGBH010000004">
    <property type="protein sequence ID" value="MDI9233675.1"/>
    <property type="molecule type" value="Genomic_DNA"/>
</dbReference>
<keyword evidence="3" id="KW-0813">Transport</keyword>
<dbReference type="Proteomes" id="UP001431902">
    <property type="component" value="Unassembled WGS sequence"/>
</dbReference>
<keyword evidence="4" id="KW-0732">Signal</keyword>
<evidence type="ECO:0000313" key="7">
    <source>
        <dbReference type="EMBL" id="MDI9233675.1"/>
    </source>
</evidence>
<organism evidence="7 8">
    <name type="scientific">Limnohabitans lacus</name>
    <dbReference type="NCBI Taxonomy" id="3045173"/>
    <lineage>
        <taxon>Bacteria</taxon>
        <taxon>Pseudomonadati</taxon>
        <taxon>Pseudomonadota</taxon>
        <taxon>Betaproteobacteria</taxon>
        <taxon>Burkholderiales</taxon>
        <taxon>Comamonadaceae</taxon>
        <taxon>Limnohabitans</taxon>
    </lineage>
</organism>
<accession>A0ABT6X6D4</accession>
<dbReference type="SUPFAM" id="SSF53850">
    <property type="entry name" value="Periplasmic binding protein-like II"/>
    <property type="match status" value="1"/>
</dbReference>
<dbReference type="InterPro" id="IPR050490">
    <property type="entry name" value="Bact_solute-bd_prot1"/>
</dbReference>
<comment type="function">
    <text evidence="5">Part of a binding-protein-dependent transport system for a sugar.</text>
</comment>
<name>A0ABT6X6D4_9BURK</name>
<dbReference type="PROSITE" id="PS01037">
    <property type="entry name" value="SBP_BACTERIAL_1"/>
    <property type="match status" value="1"/>
</dbReference>
<evidence type="ECO:0000256" key="5">
    <source>
        <dbReference type="ARBA" id="ARBA00049629"/>
    </source>
</evidence>
<evidence type="ECO:0000256" key="6">
    <source>
        <dbReference type="ARBA" id="ARBA00049753"/>
    </source>
</evidence>
<evidence type="ECO:0000256" key="4">
    <source>
        <dbReference type="ARBA" id="ARBA00022729"/>
    </source>
</evidence>
<protein>
    <recommendedName>
        <fullName evidence="6">Probable sugar-binding periplasmic protein</fullName>
    </recommendedName>
</protein>
<comment type="similarity">
    <text evidence="2">Belongs to the bacterial solute-binding protein 1 family.</text>
</comment>
<evidence type="ECO:0000256" key="1">
    <source>
        <dbReference type="ARBA" id="ARBA00004418"/>
    </source>
</evidence>
<keyword evidence="8" id="KW-1185">Reference proteome</keyword>
<dbReference type="Pfam" id="PF13416">
    <property type="entry name" value="SBP_bac_8"/>
    <property type="match status" value="1"/>
</dbReference>
<evidence type="ECO:0000256" key="3">
    <source>
        <dbReference type="ARBA" id="ARBA00022448"/>
    </source>
</evidence>
<comment type="caution">
    <text evidence="7">The sequence shown here is derived from an EMBL/GenBank/DDBJ whole genome shotgun (WGS) entry which is preliminary data.</text>
</comment>
<dbReference type="InterPro" id="IPR006061">
    <property type="entry name" value="SBP_1_CS"/>
</dbReference>
<dbReference type="PANTHER" id="PTHR43649:SF28">
    <property type="entry name" value="BINDING PROTEIN COMPONENT OF ABC SUGAR TRANSPORTER-RELATED"/>
    <property type="match status" value="1"/>
</dbReference>
<dbReference type="InterPro" id="IPR006059">
    <property type="entry name" value="SBP"/>
</dbReference>
<sequence length="434" mass="49239">MNIFSTIKGSLNEPRALIAATLAGALFHAMPSMALELKLESWRKDDKMFWEQTLIPAFEKKHPGIKVRFTPENPIEYDAKLDARLANQNAGDLIFCRPFDNANKLYQRAQLAALPPALLLNFDENAKKPWTTDDGKDTFCVPVAEAIHGVFYNKRIFKEMGLVPPKTQKEFFQLLAKIKAQRQEIPLALGTADMWEATQVVFTGAGPSFWAGEKGRQALMNGQAKFTDPGFVKAWQFLADLRPYLPLDFATFSNSDAQLMFASENAVLFPTGSWDIPWMRYTKITHRKNLVDFGVFKFPPQNLEDQCQVSRHPDFGIGLNAASPNKEAAMLFLKWLGSRDFATIMPQALSGFFSLSNYEIETSDLIGEEMLSWGKECAETVRLNSEKLNRVWPSMEEELWLTNVNVLHGRKSPAEAAAYIQKINERNRYIPQRQ</sequence>
<evidence type="ECO:0000313" key="8">
    <source>
        <dbReference type="Proteomes" id="UP001431902"/>
    </source>
</evidence>
<dbReference type="PANTHER" id="PTHR43649">
    <property type="entry name" value="ARABINOSE-BINDING PROTEIN-RELATED"/>
    <property type="match status" value="1"/>
</dbReference>
<reference evidence="7" key="1">
    <citation type="submission" date="2023-05" db="EMBL/GenBank/DDBJ databases">
        <title>Limnohabitans sp. strain HM2-2 Genome sequencing and assembly.</title>
        <authorList>
            <person name="Jung Y."/>
        </authorList>
    </citation>
    <scope>NUCLEOTIDE SEQUENCE</scope>
    <source>
        <strain evidence="7">HM2-2</strain>
    </source>
</reference>
<dbReference type="RefSeq" id="WP_283224067.1">
    <property type="nucleotide sequence ID" value="NZ_JASGBH010000004.1"/>
</dbReference>